<evidence type="ECO:0000256" key="6">
    <source>
        <dbReference type="ARBA" id="ARBA00022840"/>
    </source>
</evidence>
<dbReference type="Pfam" id="PF25361">
    <property type="entry name" value="AAA_lid_RFC1"/>
    <property type="match status" value="1"/>
</dbReference>
<evidence type="ECO:0000259" key="10">
    <source>
        <dbReference type="PROSITE" id="PS50172"/>
    </source>
</evidence>
<dbReference type="FunFam" id="1.20.272.10:FF:000005">
    <property type="entry name" value="Replication factor C subunit 1"/>
    <property type="match status" value="1"/>
</dbReference>
<dbReference type="InterPro" id="IPR003959">
    <property type="entry name" value="ATPase_AAA_core"/>
</dbReference>
<dbReference type="HOGENOM" id="CLU_003574_1_0_1"/>
<accession>F8NNN1</accession>
<feature type="compositionally biased region" description="Basic and acidic residues" evidence="9">
    <location>
        <begin position="386"/>
        <end position="399"/>
    </location>
</feature>
<feature type="domain" description="BRCT" evidence="10">
    <location>
        <begin position="269"/>
        <end position="353"/>
    </location>
</feature>
<reference evidence="11" key="1">
    <citation type="submission" date="2011-04" db="EMBL/GenBank/DDBJ databases">
        <title>Evolution of plant cell wall degrading machinery underlies the functional diversity of forest fungi.</title>
        <authorList>
            <consortium name="US DOE Joint Genome Institute (JGI-PGF)"/>
            <person name="Eastwood D.C."/>
            <person name="Floudas D."/>
            <person name="Binder M."/>
            <person name="Majcherczyk A."/>
            <person name="Schneider P."/>
            <person name="Aerts A."/>
            <person name="Asiegbu F.O."/>
            <person name="Baker S.E."/>
            <person name="Barry K."/>
            <person name="Bendiksby M."/>
            <person name="Blumentritt M."/>
            <person name="Coutinho P.M."/>
            <person name="Cullen D."/>
            <person name="Cullen D."/>
            <person name="Gathman A."/>
            <person name="Goodell B."/>
            <person name="Henrissat B."/>
            <person name="Ihrmark K."/>
            <person name="Kauserud H."/>
            <person name="Kohler A."/>
            <person name="LaButti K."/>
            <person name="Lapidus A."/>
            <person name="Lavin J.L."/>
            <person name="Lee Y.-H."/>
            <person name="Lindquist E."/>
            <person name="Lilly W."/>
            <person name="Lucas S."/>
            <person name="Morin E."/>
            <person name="Murat C."/>
            <person name="Oguiza J.A."/>
            <person name="Park J."/>
            <person name="Pisabarro A.G."/>
            <person name="Riley R."/>
            <person name="Rosling A."/>
            <person name="Salamov A."/>
            <person name="Schmidt O."/>
            <person name="Schmutz J."/>
            <person name="Skrede I."/>
            <person name="Stenlid J."/>
            <person name="Wiebenga A."/>
            <person name="Xie X."/>
            <person name="Kues U."/>
            <person name="Hibbett D.S."/>
            <person name="Hoffmeister D."/>
            <person name="Hogberg N."/>
            <person name="Martin F."/>
            <person name="Grigoriev I.V."/>
            <person name="Watkinson S.C."/>
        </authorList>
    </citation>
    <scope>NUCLEOTIDE SEQUENCE</scope>
    <source>
        <strain evidence="11">S7.9</strain>
    </source>
</reference>
<evidence type="ECO:0000256" key="7">
    <source>
        <dbReference type="ARBA" id="ARBA00023242"/>
    </source>
</evidence>
<dbReference type="PANTHER" id="PTHR23389:SF6">
    <property type="entry name" value="REPLICATION FACTOR C SUBUNIT 1"/>
    <property type="match status" value="1"/>
</dbReference>
<dbReference type="InterPro" id="IPR047854">
    <property type="entry name" value="RFC_lid"/>
</dbReference>
<dbReference type="KEGG" id="sla:SERLADRAFT_434847"/>
<proteinExistence type="inferred from homology"/>
<evidence type="ECO:0000256" key="9">
    <source>
        <dbReference type="SAM" id="MobiDB-lite"/>
    </source>
</evidence>
<dbReference type="GO" id="GO:0003689">
    <property type="term" value="F:DNA clamp loader activity"/>
    <property type="evidence" value="ECO:0007669"/>
    <property type="project" value="UniProtKB-UniRule"/>
</dbReference>
<dbReference type="GO" id="GO:0003677">
    <property type="term" value="F:DNA binding"/>
    <property type="evidence" value="ECO:0007669"/>
    <property type="project" value="InterPro"/>
</dbReference>
<dbReference type="FunFam" id="1.10.8.60:FF:000021">
    <property type="entry name" value="Replication factor C subunit 1"/>
    <property type="match status" value="1"/>
</dbReference>
<feature type="region of interest" description="Disordered" evidence="9">
    <location>
        <begin position="350"/>
        <end position="373"/>
    </location>
</feature>
<dbReference type="SUPFAM" id="SSF52113">
    <property type="entry name" value="BRCT domain"/>
    <property type="match status" value="1"/>
</dbReference>
<dbReference type="SUPFAM" id="SSF52540">
    <property type="entry name" value="P-loop containing nucleoside triphosphate hydrolases"/>
    <property type="match status" value="1"/>
</dbReference>
<feature type="compositionally biased region" description="Acidic residues" evidence="9">
    <location>
        <begin position="175"/>
        <end position="190"/>
    </location>
</feature>
<dbReference type="GO" id="GO:0006271">
    <property type="term" value="P:DNA strand elongation involved in DNA replication"/>
    <property type="evidence" value="ECO:0007669"/>
    <property type="project" value="UniProtKB-ARBA"/>
</dbReference>
<dbReference type="CDD" id="cd18140">
    <property type="entry name" value="HLD_clamp_RFC"/>
    <property type="match status" value="1"/>
</dbReference>
<dbReference type="InterPro" id="IPR008921">
    <property type="entry name" value="DNA_pol3_clamp-load_cplx_C"/>
</dbReference>
<dbReference type="RefSeq" id="XP_007315164.1">
    <property type="nucleotide sequence ID" value="XM_007315102.1"/>
</dbReference>
<dbReference type="GO" id="GO:0006281">
    <property type="term" value="P:DNA repair"/>
    <property type="evidence" value="ECO:0007669"/>
    <property type="project" value="InterPro"/>
</dbReference>
<gene>
    <name evidence="11" type="ORF">SERLADRAFT_434847</name>
</gene>
<keyword evidence="6 8" id="KW-0067">ATP-binding</keyword>
<dbReference type="PROSITE" id="PS50172">
    <property type="entry name" value="BRCT"/>
    <property type="match status" value="1"/>
</dbReference>
<feature type="compositionally biased region" description="Basic and acidic residues" evidence="9">
    <location>
        <begin position="200"/>
        <end position="237"/>
    </location>
</feature>
<dbReference type="Gene3D" id="1.10.8.60">
    <property type="match status" value="1"/>
</dbReference>
<dbReference type="InterPro" id="IPR036420">
    <property type="entry name" value="BRCT_dom_sf"/>
</dbReference>
<dbReference type="InterPro" id="IPR003593">
    <property type="entry name" value="AAA+_ATPase"/>
</dbReference>
<dbReference type="EMBL" id="GL945431">
    <property type="protein sequence ID" value="EGO27073.1"/>
    <property type="molecule type" value="Genomic_DNA"/>
</dbReference>
<dbReference type="CDD" id="cd00009">
    <property type="entry name" value="AAA"/>
    <property type="match status" value="1"/>
</dbReference>
<feature type="compositionally biased region" description="Basic and acidic residues" evidence="9">
    <location>
        <begin position="363"/>
        <end position="373"/>
    </location>
</feature>
<keyword evidence="5 8" id="KW-0547">Nucleotide-binding</keyword>
<dbReference type="Proteomes" id="UP000008064">
    <property type="component" value="Unassembled WGS sequence"/>
</dbReference>
<dbReference type="Gene3D" id="1.20.272.10">
    <property type="match status" value="1"/>
</dbReference>
<feature type="compositionally biased region" description="Low complexity" evidence="9">
    <location>
        <begin position="126"/>
        <end position="142"/>
    </location>
</feature>
<feature type="compositionally biased region" description="Polar residues" evidence="9">
    <location>
        <begin position="28"/>
        <end position="50"/>
    </location>
</feature>
<dbReference type="Pfam" id="PF00533">
    <property type="entry name" value="BRCT"/>
    <property type="match status" value="1"/>
</dbReference>
<dbReference type="InterPro" id="IPR001357">
    <property type="entry name" value="BRCT_dom"/>
</dbReference>
<dbReference type="SUPFAM" id="SSF48019">
    <property type="entry name" value="post-AAA+ oligomerization domain-like"/>
    <property type="match status" value="1"/>
</dbReference>
<dbReference type="InterPro" id="IPR012178">
    <property type="entry name" value="RFC1"/>
</dbReference>
<protein>
    <recommendedName>
        <fullName evidence="3 8">Replication factor C subunit 1</fullName>
    </recommendedName>
</protein>
<evidence type="ECO:0000256" key="1">
    <source>
        <dbReference type="ARBA" id="ARBA00004123"/>
    </source>
</evidence>
<dbReference type="GeneID" id="18814467"/>
<dbReference type="Pfam" id="PF00004">
    <property type="entry name" value="AAA"/>
    <property type="match status" value="1"/>
</dbReference>
<sequence length="978" mass="106702">MPPAKKSPVVKKTSGKDIRTFFGGGGNSSQTPSGPSQQNTQSQKQESNPTKPKPIEISDDDSEPAKPVAPKPKSERVMVVDSDEDEAPRQPSRISHLKRKKAAIQSSSDEDEEPVMKVGPPKKKTAVTTKASSKPSPSTPISNGKKKTAVSNKGSSRTTRKKVVMDEDFAMTSSESEDDDPYVEGDEDEVVVVAKKGKSKAKEKNATSERTRTKPENTKKERDVEPVKSEAEPKKDANAPTKSFNWAAAKAAKLAGPVAHGSKEVPEPKSMDCLAGLSFVFTGELSSFSRDEAVDLAKRFGGQVSRVTGQPSSKTSFVILGDNAGPSKLSAIKKHGLKSLSEDEFLNLIATREGPGGPNGVGYDEKTKKKMEKEQDVIRKAAKELENREKQAMKNDSKHSGGSKPVDVSSQLWTTKYAPQSLKEICGNKGQVEKLQLWLHDWSNNLKSGFKKPGKNGMNIFRAVMVTGSPGIGKTTSAHLCAKLEGFTPIELNASDARSKKLVESGMNINNTSLDGWMGGNSSINAVGVAITDKTCLIMDEVDGMSAGDRGGVGALNALIKKSKIPIICIANDRNAQKLKPLLATTFNLPFRKPEATAVRSRMLTIAFKEKMKLPANVIDQLITGAQSDIRQVLNMLSTWKLSSDTMSFDEGKDLAKTNEKYTILTPFDVTYKMLGPYMFSSTSRETLGDKMELYFHDHSFVPLFIQENYLKTQPARLRSLEGPQKVLKQLELMDKAASSISDADLVDALIHGPEQHWSLMPLHAVCSTVRPASFLYGAGGGYGGPNAMSFPQWLGQNSKQNKLNRQLGDVQIRMRLKVSGDKAEIRQSYLPALFPHIVKPLVDEGTSAVDEVIERMDEYYLSKEDWDTVVELGVDQNKDDAVLKKISAATKTSFTRKYNAGEHPIPFHKAQDLGKVPKKLAGGPAPDLEEAFDLADDVPEEASDDEKKVKDVGDFKGDKLIKEAKAKKKGKAYTKAK</sequence>
<dbReference type="PANTHER" id="PTHR23389">
    <property type="entry name" value="CHROMOSOME TRANSMISSION FIDELITY FACTOR 18"/>
    <property type="match status" value="1"/>
</dbReference>
<evidence type="ECO:0000256" key="8">
    <source>
        <dbReference type="PIRNR" id="PIRNR036578"/>
    </source>
</evidence>
<dbReference type="SMART" id="SM00382">
    <property type="entry name" value="AAA"/>
    <property type="match status" value="1"/>
</dbReference>
<evidence type="ECO:0000313" key="11">
    <source>
        <dbReference type="EMBL" id="EGO27073.1"/>
    </source>
</evidence>
<dbReference type="InterPro" id="IPR013725">
    <property type="entry name" value="DNA_replication_fac_RFC1_C"/>
</dbReference>
<dbReference type="Gene3D" id="3.40.50.300">
    <property type="entry name" value="P-loop containing nucleotide triphosphate hydrolases"/>
    <property type="match status" value="1"/>
</dbReference>
<comment type="similarity">
    <text evidence="2 8">Belongs to the activator 1 large subunit family.</text>
</comment>
<dbReference type="GO" id="GO:0005663">
    <property type="term" value="C:DNA replication factor C complex"/>
    <property type="evidence" value="ECO:0007669"/>
    <property type="project" value="InterPro"/>
</dbReference>
<evidence type="ECO:0000256" key="4">
    <source>
        <dbReference type="ARBA" id="ARBA00022705"/>
    </source>
</evidence>
<dbReference type="PIRSF" id="PIRSF036578">
    <property type="entry name" value="RFC1"/>
    <property type="match status" value="1"/>
</dbReference>
<feature type="region of interest" description="Disordered" evidence="9">
    <location>
        <begin position="1"/>
        <end position="242"/>
    </location>
</feature>
<dbReference type="FunFam" id="3.40.50.300:FF:000395">
    <property type="entry name" value="Replication factor C subunit 1"/>
    <property type="match status" value="1"/>
</dbReference>
<feature type="region of interest" description="Disordered" evidence="9">
    <location>
        <begin position="386"/>
        <end position="407"/>
    </location>
</feature>
<comment type="subcellular location">
    <subcellularLocation>
        <location evidence="1 8">Nucleus</location>
    </subcellularLocation>
</comment>
<dbReference type="Pfam" id="PF08519">
    <property type="entry name" value="RFC1"/>
    <property type="match status" value="1"/>
</dbReference>
<name>F8NNN1_SERL9</name>
<evidence type="ECO:0000256" key="5">
    <source>
        <dbReference type="ARBA" id="ARBA00022741"/>
    </source>
</evidence>
<evidence type="ECO:0000256" key="3">
    <source>
        <dbReference type="ARBA" id="ARBA00020401"/>
    </source>
</evidence>
<dbReference type="GO" id="GO:0005524">
    <property type="term" value="F:ATP binding"/>
    <property type="evidence" value="ECO:0007669"/>
    <property type="project" value="UniProtKB-UniRule"/>
</dbReference>
<keyword evidence="7 8" id="KW-0539">Nucleus</keyword>
<dbReference type="SMART" id="SM00292">
    <property type="entry name" value="BRCT"/>
    <property type="match status" value="1"/>
</dbReference>
<dbReference type="AlphaFoldDB" id="F8NNN1"/>
<dbReference type="GO" id="GO:0005634">
    <property type="term" value="C:nucleus"/>
    <property type="evidence" value="ECO:0007669"/>
    <property type="project" value="UniProtKB-SubCell"/>
</dbReference>
<dbReference type="OrthoDB" id="446168at2759"/>
<dbReference type="Gene3D" id="3.40.50.10190">
    <property type="entry name" value="BRCT domain"/>
    <property type="match status" value="1"/>
</dbReference>
<keyword evidence="4 8" id="KW-0235">DNA replication</keyword>
<organism>
    <name type="scientific">Serpula lacrymans var. lacrymans (strain S7.9)</name>
    <name type="common">Dry rot fungus</name>
    <dbReference type="NCBI Taxonomy" id="578457"/>
    <lineage>
        <taxon>Eukaryota</taxon>
        <taxon>Fungi</taxon>
        <taxon>Dikarya</taxon>
        <taxon>Basidiomycota</taxon>
        <taxon>Agaricomycotina</taxon>
        <taxon>Agaricomycetes</taxon>
        <taxon>Agaricomycetidae</taxon>
        <taxon>Boletales</taxon>
        <taxon>Coniophorineae</taxon>
        <taxon>Serpulaceae</taxon>
        <taxon>Serpula</taxon>
    </lineage>
</organism>
<dbReference type="InterPro" id="IPR027417">
    <property type="entry name" value="P-loop_NTPase"/>
</dbReference>
<dbReference type="GO" id="GO:0016887">
    <property type="term" value="F:ATP hydrolysis activity"/>
    <property type="evidence" value="ECO:0007669"/>
    <property type="project" value="InterPro"/>
</dbReference>
<evidence type="ECO:0000256" key="2">
    <source>
        <dbReference type="ARBA" id="ARBA00006116"/>
    </source>
</evidence>